<feature type="domain" description="Rhodopsin" evidence="8">
    <location>
        <begin position="154"/>
        <end position="326"/>
    </location>
</feature>
<dbReference type="OMA" id="IYTHDLT"/>
<evidence type="ECO:0000259" key="8">
    <source>
        <dbReference type="Pfam" id="PF20684"/>
    </source>
</evidence>
<keyword evidence="3 7" id="KW-1133">Transmembrane helix</keyword>
<evidence type="ECO:0000256" key="5">
    <source>
        <dbReference type="ARBA" id="ARBA00038359"/>
    </source>
</evidence>
<dbReference type="STRING" id="1284197.S8CCM2"/>
<feature type="transmembrane region" description="Helical" evidence="7">
    <location>
        <begin position="107"/>
        <end position="129"/>
    </location>
</feature>
<keyword evidence="2 7" id="KW-0812">Transmembrane</keyword>
<reference evidence="9 10" key="1">
    <citation type="journal article" date="2013" name="PLoS Genet.">
        <title>Genomic mechanisms accounting for the adaptation to parasitism in nematode-trapping fungi.</title>
        <authorList>
            <person name="Meerupati T."/>
            <person name="Andersson K.M."/>
            <person name="Friman E."/>
            <person name="Kumar D."/>
            <person name="Tunlid A."/>
            <person name="Ahren D."/>
        </authorList>
    </citation>
    <scope>NUCLEOTIDE SEQUENCE [LARGE SCALE GENOMIC DNA]</scope>
    <source>
        <strain evidence="9 10">CBS 200.50</strain>
    </source>
</reference>
<reference evidence="10" key="2">
    <citation type="submission" date="2013-04" db="EMBL/GenBank/DDBJ databases">
        <title>Genomic mechanisms accounting for the adaptation to parasitism in nematode-trapping fungi.</title>
        <authorList>
            <person name="Ahren D.G."/>
        </authorList>
    </citation>
    <scope>NUCLEOTIDE SEQUENCE [LARGE SCALE GENOMIC DNA]</scope>
    <source>
        <strain evidence="10">CBS 200.50</strain>
    </source>
</reference>
<evidence type="ECO:0000313" key="9">
    <source>
        <dbReference type="EMBL" id="EPS45387.1"/>
    </source>
</evidence>
<feature type="transmembrane region" description="Helical" evidence="7">
    <location>
        <begin position="263"/>
        <end position="281"/>
    </location>
</feature>
<evidence type="ECO:0000256" key="3">
    <source>
        <dbReference type="ARBA" id="ARBA00022989"/>
    </source>
</evidence>
<feature type="transmembrane region" description="Helical" evidence="7">
    <location>
        <begin position="227"/>
        <end position="251"/>
    </location>
</feature>
<accession>S8CCM2</accession>
<dbReference type="InterPro" id="IPR049326">
    <property type="entry name" value="Rhodopsin_dom_fungi"/>
</dbReference>
<dbReference type="GO" id="GO:0016020">
    <property type="term" value="C:membrane"/>
    <property type="evidence" value="ECO:0007669"/>
    <property type="project" value="UniProtKB-SubCell"/>
</dbReference>
<dbReference type="PANTHER" id="PTHR33048:SF55">
    <property type="entry name" value="INTEGRAL MEMBRANE PROTEIN"/>
    <property type="match status" value="1"/>
</dbReference>
<comment type="subcellular location">
    <subcellularLocation>
        <location evidence="1">Membrane</location>
        <topology evidence="1">Multi-pass membrane protein</topology>
    </subcellularLocation>
</comment>
<protein>
    <recommendedName>
        <fullName evidence="8">Rhodopsin domain-containing protein</fullName>
    </recommendedName>
</protein>
<dbReference type="EMBL" id="AQGS01000016">
    <property type="protein sequence ID" value="EPS45387.1"/>
    <property type="molecule type" value="Genomic_DNA"/>
</dbReference>
<dbReference type="HOGENOM" id="CLU_557783_0_0_1"/>
<evidence type="ECO:0000313" key="10">
    <source>
        <dbReference type="Proteomes" id="UP000015100"/>
    </source>
</evidence>
<feature type="transmembrane region" description="Helical" evidence="7">
    <location>
        <begin position="184"/>
        <end position="207"/>
    </location>
</feature>
<keyword evidence="10" id="KW-1185">Reference proteome</keyword>
<feature type="compositionally biased region" description="Low complexity" evidence="6">
    <location>
        <begin position="387"/>
        <end position="400"/>
    </location>
</feature>
<dbReference type="OrthoDB" id="444631at2759"/>
<dbReference type="Proteomes" id="UP000015100">
    <property type="component" value="Unassembled WGS sequence"/>
</dbReference>
<evidence type="ECO:0000256" key="1">
    <source>
        <dbReference type="ARBA" id="ARBA00004141"/>
    </source>
</evidence>
<organism evidence="9 10">
    <name type="scientific">Dactylellina haptotyla (strain CBS 200.50)</name>
    <name type="common">Nematode-trapping fungus</name>
    <name type="synonym">Monacrosporium haptotylum</name>
    <dbReference type="NCBI Taxonomy" id="1284197"/>
    <lineage>
        <taxon>Eukaryota</taxon>
        <taxon>Fungi</taxon>
        <taxon>Dikarya</taxon>
        <taxon>Ascomycota</taxon>
        <taxon>Pezizomycotina</taxon>
        <taxon>Orbiliomycetes</taxon>
        <taxon>Orbiliales</taxon>
        <taxon>Orbiliaceae</taxon>
        <taxon>Dactylellina</taxon>
    </lineage>
</organism>
<name>S8CCM2_DACHA</name>
<dbReference type="InterPro" id="IPR052337">
    <property type="entry name" value="SAT4-like"/>
</dbReference>
<feature type="region of interest" description="Disordered" evidence="6">
    <location>
        <begin position="387"/>
        <end position="414"/>
    </location>
</feature>
<gene>
    <name evidence="9" type="ORF">H072_606</name>
</gene>
<sequence length="489" mass="54775">MTTDVSLPKTLDMDRMTLIKLGLAISYSTPFYRNITPFEVANDLYARVRVNKTLNYTATLAEILAPDFQKTEQEVPLFRPLGQQPAYLISTVLKEFFDTLPHENRHAMLMIPAVILPILSTISVILRFFTRCFITKMVRLEDWLIIPALNIVIRQHFVTFCHFFIKASLLALYYRLSPKPSFRIAVLVTAVINFLHTLSNFLLVLLACTPLQWPKAMYTYKCKINQITLNLAGVSIFMLLDIIIVLLPVPIVWRLQLRTSEKVLTLGLFGLGILVCIASGIKLARLPALVYDVDTTWEIDNFQWTLIELNLGIICACAPAFRHLTSRPRLKRFYQERFQGKRIFYPQNPTQPLTQLELRKIPGVNRSEPMGSSLALQVSNATSAAATDSKAGSGSSSAAAYLHPNQNRGGGGRQGMKILSKDDLDLIERGLVGMDFIDACGEFEGDGGDVERESIYTHDLTRASSRALPDDSELDGGFEIVKGSGVNIR</sequence>
<evidence type="ECO:0000256" key="2">
    <source>
        <dbReference type="ARBA" id="ARBA00022692"/>
    </source>
</evidence>
<keyword evidence="4 7" id="KW-0472">Membrane</keyword>
<evidence type="ECO:0000256" key="4">
    <source>
        <dbReference type="ARBA" id="ARBA00023136"/>
    </source>
</evidence>
<evidence type="ECO:0000256" key="7">
    <source>
        <dbReference type="SAM" id="Phobius"/>
    </source>
</evidence>
<comment type="similarity">
    <text evidence="5">Belongs to the SAT4 family.</text>
</comment>
<dbReference type="Pfam" id="PF20684">
    <property type="entry name" value="Fung_rhodopsin"/>
    <property type="match status" value="1"/>
</dbReference>
<dbReference type="PANTHER" id="PTHR33048">
    <property type="entry name" value="PTH11-LIKE INTEGRAL MEMBRANE PROTEIN (AFU_ORTHOLOGUE AFUA_5G11245)"/>
    <property type="match status" value="1"/>
</dbReference>
<feature type="transmembrane region" description="Helical" evidence="7">
    <location>
        <begin position="149"/>
        <end position="172"/>
    </location>
</feature>
<dbReference type="AlphaFoldDB" id="S8CCM2"/>
<proteinExistence type="inferred from homology"/>
<comment type="caution">
    <text evidence="9">The sequence shown here is derived from an EMBL/GenBank/DDBJ whole genome shotgun (WGS) entry which is preliminary data.</text>
</comment>
<evidence type="ECO:0000256" key="6">
    <source>
        <dbReference type="SAM" id="MobiDB-lite"/>
    </source>
</evidence>